<dbReference type="InterPro" id="IPR011711">
    <property type="entry name" value="GntR_C"/>
</dbReference>
<evidence type="ECO:0000313" key="5">
    <source>
        <dbReference type="EMBL" id="SSW67859.1"/>
    </source>
</evidence>
<dbReference type="CDD" id="cd07377">
    <property type="entry name" value="WHTH_GntR"/>
    <property type="match status" value="1"/>
</dbReference>
<sequence length="222" mass="24384">MTLKFDKIQVRPDYVDEVYRVLLDAISDGSLAPGTRLTQEEIAEQFAVSRSPVLQALRLLKKDGLVQDAPGRGVLVAPLDLEWIGKLYEVRGALDALAAKLAVQRGAHIDKGLIAQGQKASRSKNVKSMIDADIAFHNAVYQASGNSLIADSAHLHWVHLRRVMGAVLQSSEQRESIWQEHAAIADAINAGDEARAVALSDEHAERARRNLVERLGEVLEDR</sequence>
<keyword evidence="6" id="KW-1185">Reference proteome</keyword>
<dbReference type="Pfam" id="PF07729">
    <property type="entry name" value="FCD"/>
    <property type="match status" value="1"/>
</dbReference>
<evidence type="ECO:0000256" key="1">
    <source>
        <dbReference type="ARBA" id="ARBA00023015"/>
    </source>
</evidence>
<dbReference type="PRINTS" id="PR00035">
    <property type="entry name" value="HTHGNTR"/>
</dbReference>
<dbReference type="SMART" id="SM00895">
    <property type="entry name" value="FCD"/>
    <property type="match status" value="1"/>
</dbReference>
<name>A0A446CJ13_9BURK</name>
<dbReference type="EMBL" id="UFQB01000013">
    <property type="protein sequence ID" value="SSW67859.1"/>
    <property type="molecule type" value="Genomic_DNA"/>
</dbReference>
<dbReference type="PANTHER" id="PTHR43537:SF45">
    <property type="entry name" value="GNTR FAMILY REGULATORY PROTEIN"/>
    <property type="match status" value="1"/>
</dbReference>
<keyword evidence="2" id="KW-0238">DNA-binding</keyword>
<reference evidence="5 6" key="1">
    <citation type="submission" date="2018-07" db="EMBL/GenBank/DDBJ databases">
        <authorList>
            <person name="Peeters C."/>
        </authorList>
    </citation>
    <scope>NUCLEOTIDE SEQUENCE [LARGE SCALE GENOMIC DNA]</scope>
    <source>
        <strain evidence="5 6">LMG 3411</strain>
    </source>
</reference>
<evidence type="ECO:0000256" key="3">
    <source>
        <dbReference type="ARBA" id="ARBA00023163"/>
    </source>
</evidence>
<dbReference type="InterPro" id="IPR008920">
    <property type="entry name" value="TF_FadR/GntR_C"/>
</dbReference>
<keyword evidence="1" id="KW-0805">Transcription regulation</keyword>
<feature type="domain" description="HTH gntR-type" evidence="4">
    <location>
        <begin position="12"/>
        <end position="79"/>
    </location>
</feature>
<protein>
    <submittedName>
        <fullName evidence="5">HTH-type transcriptional regulator LutR</fullName>
    </submittedName>
</protein>
<dbReference type="Gene3D" id="1.20.120.530">
    <property type="entry name" value="GntR ligand-binding domain-like"/>
    <property type="match status" value="1"/>
</dbReference>
<dbReference type="PANTHER" id="PTHR43537">
    <property type="entry name" value="TRANSCRIPTIONAL REGULATOR, GNTR FAMILY"/>
    <property type="match status" value="1"/>
</dbReference>
<organism evidence="5 6">
    <name type="scientific">Achromobacter agilis</name>
    <dbReference type="NCBI Taxonomy" id="1353888"/>
    <lineage>
        <taxon>Bacteria</taxon>
        <taxon>Pseudomonadati</taxon>
        <taxon>Pseudomonadota</taxon>
        <taxon>Betaproteobacteria</taxon>
        <taxon>Burkholderiales</taxon>
        <taxon>Alcaligenaceae</taxon>
        <taxon>Achromobacter</taxon>
    </lineage>
</organism>
<evidence type="ECO:0000259" key="4">
    <source>
        <dbReference type="PROSITE" id="PS50949"/>
    </source>
</evidence>
<dbReference type="SMART" id="SM00345">
    <property type="entry name" value="HTH_GNTR"/>
    <property type="match status" value="1"/>
</dbReference>
<dbReference type="AlphaFoldDB" id="A0A446CJ13"/>
<dbReference type="InterPro" id="IPR036390">
    <property type="entry name" value="WH_DNA-bd_sf"/>
</dbReference>
<keyword evidence="3" id="KW-0804">Transcription</keyword>
<dbReference type="InterPro" id="IPR000524">
    <property type="entry name" value="Tscrpt_reg_HTH_GntR"/>
</dbReference>
<dbReference type="Proteomes" id="UP000289184">
    <property type="component" value="Unassembled WGS sequence"/>
</dbReference>
<accession>A0A446CJ13</accession>
<dbReference type="PROSITE" id="PS50949">
    <property type="entry name" value="HTH_GNTR"/>
    <property type="match status" value="1"/>
</dbReference>
<dbReference type="InterPro" id="IPR036388">
    <property type="entry name" value="WH-like_DNA-bd_sf"/>
</dbReference>
<dbReference type="SUPFAM" id="SSF46785">
    <property type="entry name" value="Winged helix' DNA-binding domain"/>
    <property type="match status" value="1"/>
</dbReference>
<gene>
    <name evidence="5" type="primary">lutR_3</name>
    <name evidence="5" type="ORF">AGI3411_03342</name>
</gene>
<evidence type="ECO:0000313" key="6">
    <source>
        <dbReference type="Proteomes" id="UP000289184"/>
    </source>
</evidence>
<dbReference type="SUPFAM" id="SSF48008">
    <property type="entry name" value="GntR ligand-binding domain-like"/>
    <property type="match status" value="1"/>
</dbReference>
<dbReference type="RefSeq" id="WP_129528509.1">
    <property type="nucleotide sequence ID" value="NZ_UFQB01000013.1"/>
</dbReference>
<dbReference type="GO" id="GO:0003677">
    <property type="term" value="F:DNA binding"/>
    <property type="evidence" value="ECO:0007669"/>
    <property type="project" value="UniProtKB-KW"/>
</dbReference>
<dbReference type="Pfam" id="PF00392">
    <property type="entry name" value="GntR"/>
    <property type="match status" value="1"/>
</dbReference>
<proteinExistence type="predicted"/>
<dbReference type="Gene3D" id="1.10.10.10">
    <property type="entry name" value="Winged helix-like DNA-binding domain superfamily/Winged helix DNA-binding domain"/>
    <property type="match status" value="1"/>
</dbReference>
<dbReference type="OrthoDB" id="9799812at2"/>
<dbReference type="GO" id="GO:0003700">
    <property type="term" value="F:DNA-binding transcription factor activity"/>
    <property type="evidence" value="ECO:0007669"/>
    <property type="project" value="InterPro"/>
</dbReference>
<evidence type="ECO:0000256" key="2">
    <source>
        <dbReference type="ARBA" id="ARBA00023125"/>
    </source>
</evidence>